<dbReference type="InterPro" id="IPR055270">
    <property type="entry name" value="Glyco_tran_10_C"/>
</dbReference>
<organism evidence="6">
    <name type="scientific">viral metagenome</name>
    <dbReference type="NCBI Taxonomy" id="1070528"/>
    <lineage>
        <taxon>unclassified sequences</taxon>
        <taxon>metagenomes</taxon>
        <taxon>organismal metagenomes</taxon>
    </lineage>
</organism>
<proteinExistence type="inferred from homology"/>
<evidence type="ECO:0000256" key="2">
    <source>
        <dbReference type="ARBA" id="ARBA00022676"/>
    </source>
</evidence>
<sequence>MNNSEYIFYPALDSHGYDSMFVGKKSIDDLKHICDSSNEYMGFNTLGFIKFSINCELHPSKYFGTDDGLYVKKRTDAVTFNDYDFFPGLDSRGNDVQYVNPNNIYHLKNQADRTGCAGFNTLGFLKSKMADVLHATNAEHGLYVRKRHNKFRVKLLCNWCTSDELCKDWNRMSQGDYKWNDIEITAGNNADFFVIVNKPLSDNEYYVPDRTIIIRMEPWCYDDKCNWGVKTWGKWARPDDAKFLQVRYHERYLNTTFWQLATTYSQFKSMEHISKNQVISSICSSKYYDPGHILRIDFLKFVEAKNDEDVKIHVYNHDNHHNFKNYMGPHPHNNKDAAIMPYKYYFMMENNAEHNFVTEKIWESLICECLCFYWGCPNLSDWIDPRSYILLDVDDFEKSYQIMRNAIITDEWSKRLPYIKREKQRVLDYYNFFPTLERTLKNEFKFTYNPSDLDVKYNKYFHQTINKKINNGCFIHTYAAEINLLLETIEKIIVNSLIDDFDYVYIINIGCKNYSLMCDVIWQDKIVMINYSEDVALTEIASFDLIHLFCQKNEDCKVMFLNTNKYCDNIIDMYDTCSKLLCAHNFVGYENAWLARCDNIKMIGLKDRNIFTVDSIGSYLTYDEKVRIKCVNLVRRPDRKKMVMEQLMREDLLEHTDFFEAVDGQNLEATDEIKELFAGNDFKSRKGVIGCALSHCKLWRQLVSDDTYDRYLILEDDIEIAQNFVLKMNLVIEKMKDVEWDIIYFGYHDTKQMNEDRVITIKEYDTNQNIGGTFGYLVTKAGAKKFLNFISDNGIRHGIDYLMFHYHREMNLKQFQVMPQLIVSEYVASSKAVDSDIQYDASSLF</sequence>
<dbReference type="AlphaFoldDB" id="A0A6C0CAD0"/>
<evidence type="ECO:0000259" key="4">
    <source>
        <dbReference type="Pfam" id="PF00852"/>
    </source>
</evidence>
<dbReference type="GO" id="GO:0046920">
    <property type="term" value="F:alpha-(1-&gt;3)-fucosyltransferase activity"/>
    <property type="evidence" value="ECO:0007669"/>
    <property type="project" value="TreeGrafter"/>
</dbReference>
<evidence type="ECO:0000256" key="3">
    <source>
        <dbReference type="ARBA" id="ARBA00022679"/>
    </source>
</evidence>
<name>A0A6C0CAD0_9ZZZZ</name>
<dbReference type="CDD" id="cd06532">
    <property type="entry name" value="Glyco_transf_25"/>
    <property type="match status" value="1"/>
</dbReference>
<dbReference type="Pfam" id="PF01755">
    <property type="entry name" value="Glyco_transf_25"/>
    <property type="match status" value="1"/>
</dbReference>
<accession>A0A6C0CAD0</accession>
<dbReference type="PANTHER" id="PTHR11929">
    <property type="entry name" value="ALPHA- 1,3 -FUCOSYLTRANSFERASE"/>
    <property type="match status" value="1"/>
</dbReference>
<keyword evidence="3" id="KW-0808">Transferase</keyword>
<reference evidence="6" key="1">
    <citation type="journal article" date="2020" name="Nature">
        <title>Giant virus diversity and host interactions through global metagenomics.</title>
        <authorList>
            <person name="Schulz F."/>
            <person name="Roux S."/>
            <person name="Paez-Espino D."/>
            <person name="Jungbluth S."/>
            <person name="Walsh D.A."/>
            <person name="Denef V.J."/>
            <person name="McMahon K.D."/>
            <person name="Konstantinidis K.T."/>
            <person name="Eloe-Fadrosh E.A."/>
            <person name="Kyrpides N.C."/>
            <person name="Woyke T."/>
        </authorList>
    </citation>
    <scope>NUCLEOTIDE SEQUENCE</scope>
    <source>
        <strain evidence="6">GVMAG-M-3300020192-26</strain>
    </source>
</reference>
<dbReference type="SUPFAM" id="SSF53756">
    <property type="entry name" value="UDP-Glycosyltransferase/glycogen phosphorylase"/>
    <property type="match status" value="1"/>
</dbReference>
<evidence type="ECO:0008006" key="7">
    <source>
        <dbReference type="Google" id="ProtNLM"/>
    </source>
</evidence>
<dbReference type="Pfam" id="PF00852">
    <property type="entry name" value="Glyco_transf_10"/>
    <property type="match status" value="1"/>
</dbReference>
<protein>
    <recommendedName>
        <fullName evidence="7">Glycosyltransferase</fullName>
    </recommendedName>
</protein>
<comment type="similarity">
    <text evidence="1">Belongs to the glycosyltransferase 10 family.</text>
</comment>
<dbReference type="Gene3D" id="3.40.50.11660">
    <property type="entry name" value="Glycosyl transferase family 10, C-terminal domain"/>
    <property type="match status" value="1"/>
</dbReference>
<evidence type="ECO:0000313" key="6">
    <source>
        <dbReference type="EMBL" id="QHT01293.1"/>
    </source>
</evidence>
<dbReference type="GO" id="GO:0016020">
    <property type="term" value="C:membrane"/>
    <property type="evidence" value="ECO:0007669"/>
    <property type="project" value="InterPro"/>
</dbReference>
<feature type="domain" description="Fucosyltransferase C-terminal" evidence="4">
    <location>
        <begin position="309"/>
        <end position="403"/>
    </location>
</feature>
<keyword evidence="2" id="KW-0328">Glycosyltransferase</keyword>
<dbReference type="InterPro" id="IPR002654">
    <property type="entry name" value="Glyco_trans_25"/>
</dbReference>
<evidence type="ECO:0000259" key="5">
    <source>
        <dbReference type="Pfam" id="PF01755"/>
    </source>
</evidence>
<dbReference type="PANTHER" id="PTHR11929:SF194">
    <property type="entry name" value="ALPHA-(1,3)-FUCOSYLTRANSFERASE 10"/>
    <property type="match status" value="1"/>
</dbReference>
<dbReference type="InterPro" id="IPR001503">
    <property type="entry name" value="Glyco_trans_10"/>
</dbReference>
<feature type="domain" description="Glycosyl transferase family 25" evidence="5">
    <location>
        <begin position="631"/>
        <end position="803"/>
    </location>
</feature>
<dbReference type="InterPro" id="IPR038577">
    <property type="entry name" value="GT10-like_C_sf"/>
</dbReference>
<dbReference type="EMBL" id="MN739368">
    <property type="protein sequence ID" value="QHT01293.1"/>
    <property type="molecule type" value="Genomic_DNA"/>
</dbReference>
<evidence type="ECO:0000256" key="1">
    <source>
        <dbReference type="ARBA" id="ARBA00008919"/>
    </source>
</evidence>